<comment type="caution">
    <text evidence="9">The sequence shown here is derived from an EMBL/GenBank/DDBJ whole genome shotgun (WGS) entry which is preliminary data.</text>
</comment>
<feature type="compositionally biased region" description="Acidic residues" evidence="6">
    <location>
        <begin position="291"/>
        <end position="301"/>
    </location>
</feature>
<comment type="similarity">
    <text evidence="2">Belongs to the major facilitator superfamily. MFSD6 family.</text>
</comment>
<feature type="transmembrane region" description="Helical" evidence="7">
    <location>
        <begin position="418"/>
        <end position="440"/>
    </location>
</feature>
<evidence type="ECO:0000256" key="1">
    <source>
        <dbReference type="ARBA" id="ARBA00004141"/>
    </source>
</evidence>
<evidence type="ECO:0000256" key="6">
    <source>
        <dbReference type="SAM" id="MobiDB-lite"/>
    </source>
</evidence>
<feature type="domain" description="Major facilitator superfamily associated" evidence="8">
    <location>
        <begin position="27"/>
        <end position="544"/>
    </location>
</feature>
<feature type="transmembrane region" description="Helical" evidence="7">
    <location>
        <begin position="543"/>
        <end position="564"/>
    </location>
</feature>
<feature type="compositionally biased region" description="Basic and acidic residues" evidence="6">
    <location>
        <begin position="747"/>
        <end position="758"/>
    </location>
</feature>
<dbReference type="Pfam" id="PF12832">
    <property type="entry name" value="MFS_1_like"/>
    <property type="match status" value="1"/>
</dbReference>
<dbReference type="InterPro" id="IPR036259">
    <property type="entry name" value="MFS_trans_sf"/>
</dbReference>
<feature type="transmembrane region" description="Helical" evidence="7">
    <location>
        <begin position="91"/>
        <end position="109"/>
    </location>
</feature>
<keyword evidence="3 7" id="KW-0812">Transmembrane</keyword>
<dbReference type="GO" id="GO:0016020">
    <property type="term" value="C:membrane"/>
    <property type="evidence" value="ECO:0007669"/>
    <property type="project" value="UniProtKB-SubCell"/>
</dbReference>
<evidence type="ECO:0000256" key="5">
    <source>
        <dbReference type="ARBA" id="ARBA00023136"/>
    </source>
</evidence>
<evidence type="ECO:0000313" key="10">
    <source>
        <dbReference type="Proteomes" id="UP001195483"/>
    </source>
</evidence>
<evidence type="ECO:0000256" key="7">
    <source>
        <dbReference type="SAM" id="Phobius"/>
    </source>
</evidence>
<dbReference type="CDD" id="cd17335">
    <property type="entry name" value="MFS_MFSD6"/>
    <property type="match status" value="1"/>
</dbReference>
<feature type="compositionally biased region" description="Polar residues" evidence="6">
    <location>
        <begin position="637"/>
        <end position="649"/>
    </location>
</feature>
<feature type="transmembrane region" description="Helical" evidence="7">
    <location>
        <begin position="62"/>
        <end position="79"/>
    </location>
</feature>
<feature type="transmembrane region" description="Helical" evidence="7">
    <location>
        <begin position="192"/>
        <end position="209"/>
    </location>
</feature>
<dbReference type="PANTHER" id="PTHR16172">
    <property type="entry name" value="MAJOR FACILITATOR SUPERFAMILY DOMAIN-CONTAINING PROTEIN 6-LIKE"/>
    <property type="match status" value="1"/>
</dbReference>
<reference evidence="9" key="3">
    <citation type="submission" date="2023-05" db="EMBL/GenBank/DDBJ databases">
        <authorList>
            <person name="Smith C.H."/>
        </authorList>
    </citation>
    <scope>NUCLEOTIDE SEQUENCE</scope>
    <source>
        <strain evidence="9">CHS0354</strain>
        <tissue evidence="9">Mantle</tissue>
    </source>
</reference>
<feature type="compositionally biased region" description="Basic and acidic residues" evidence="6">
    <location>
        <begin position="723"/>
        <end position="740"/>
    </location>
</feature>
<name>A0AAE0S387_9BIVA</name>
<organism evidence="9 10">
    <name type="scientific">Potamilus streckersoni</name>
    <dbReference type="NCBI Taxonomy" id="2493646"/>
    <lineage>
        <taxon>Eukaryota</taxon>
        <taxon>Metazoa</taxon>
        <taxon>Spiralia</taxon>
        <taxon>Lophotrochozoa</taxon>
        <taxon>Mollusca</taxon>
        <taxon>Bivalvia</taxon>
        <taxon>Autobranchia</taxon>
        <taxon>Heteroconchia</taxon>
        <taxon>Palaeoheterodonta</taxon>
        <taxon>Unionida</taxon>
        <taxon>Unionoidea</taxon>
        <taxon>Unionidae</taxon>
        <taxon>Ambleminae</taxon>
        <taxon>Lampsilini</taxon>
        <taxon>Potamilus</taxon>
    </lineage>
</organism>
<feature type="compositionally biased region" description="Basic and acidic residues" evidence="6">
    <location>
        <begin position="768"/>
        <end position="784"/>
    </location>
</feature>
<feature type="transmembrane region" description="Helical" evidence="7">
    <location>
        <begin position="151"/>
        <end position="172"/>
    </location>
</feature>
<dbReference type="InterPro" id="IPR024989">
    <property type="entry name" value="MFS_assoc_dom"/>
</dbReference>
<keyword evidence="5 7" id="KW-0472">Membrane</keyword>
<evidence type="ECO:0000313" key="9">
    <source>
        <dbReference type="EMBL" id="KAK3584420.1"/>
    </source>
</evidence>
<dbReference type="EMBL" id="JAEAOA010001407">
    <property type="protein sequence ID" value="KAK3584420.1"/>
    <property type="molecule type" value="Genomic_DNA"/>
</dbReference>
<reference evidence="9" key="1">
    <citation type="journal article" date="2021" name="Genome Biol. Evol.">
        <title>A High-Quality Reference Genome for a Parasitic Bivalve with Doubly Uniparental Inheritance (Bivalvia: Unionida).</title>
        <authorList>
            <person name="Smith C.H."/>
        </authorList>
    </citation>
    <scope>NUCLEOTIDE SEQUENCE</scope>
    <source>
        <strain evidence="9">CHS0354</strain>
    </source>
</reference>
<evidence type="ECO:0000256" key="4">
    <source>
        <dbReference type="ARBA" id="ARBA00022989"/>
    </source>
</evidence>
<feature type="transmembrane region" description="Helical" evidence="7">
    <location>
        <begin position="229"/>
        <end position="248"/>
    </location>
</feature>
<keyword evidence="4 7" id="KW-1133">Transmembrane helix</keyword>
<evidence type="ECO:0000256" key="3">
    <source>
        <dbReference type="ARBA" id="ARBA00022692"/>
    </source>
</evidence>
<dbReference type="Proteomes" id="UP001195483">
    <property type="component" value="Unassembled WGS sequence"/>
</dbReference>
<gene>
    <name evidence="9" type="ORF">CHS0354_023262</name>
</gene>
<evidence type="ECO:0000256" key="2">
    <source>
        <dbReference type="ARBA" id="ARBA00005241"/>
    </source>
</evidence>
<keyword evidence="10" id="KW-1185">Reference proteome</keyword>
<feature type="compositionally biased region" description="Basic and acidic residues" evidence="6">
    <location>
        <begin position="686"/>
        <end position="698"/>
    </location>
</feature>
<dbReference type="SUPFAM" id="SSF103473">
    <property type="entry name" value="MFS general substrate transporter"/>
    <property type="match status" value="1"/>
</dbReference>
<feature type="transmembrane region" description="Helical" evidence="7">
    <location>
        <begin position="30"/>
        <end position="50"/>
    </location>
</feature>
<dbReference type="Gene3D" id="1.20.1250.20">
    <property type="entry name" value="MFS general substrate transporter like domains"/>
    <property type="match status" value="2"/>
</dbReference>
<feature type="compositionally biased region" description="Polar residues" evidence="6">
    <location>
        <begin position="699"/>
        <end position="716"/>
    </location>
</feature>
<feature type="compositionally biased region" description="Polar residues" evidence="6">
    <location>
        <begin position="817"/>
        <end position="832"/>
    </location>
</feature>
<evidence type="ECO:0000259" key="8">
    <source>
        <dbReference type="Pfam" id="PF12832"/>
    </source>
</evidence>
<protein>
    <recommendedName>
        <fullName evidence="8">Major facilitator superfamily associated domain-containing protein</fullName>
    </recommendedName>
</protein>
<proteinExistence type="inferred from homology"/>
<feature type="transmembrane region" description="Helical" evidence="7">
    <location>
        <begin position="452"/>
        <end position="469"/>
    </location>
</feature>
<sequence length="842" mass="94750">MESFQSKGAKRDIIDSMLTHINKDLLICKLFYFFFFAAFGSLYPLLAVYFKQLGMNATQSGILIGFRPFIEFCSAPFWGGIADRWKKWKQLMLFSVFCWIAFTLGMAFVKPPAEACVGSFNVTDTDIIRGDLIKPAYSTVFYKWEAVKDTFFALLLIIVIGEFFSAPAITFADSVTLHYLGEDSNNYGRQRMFGSLGWGLSMFFVGMALDHSTTFPEHPCKDQHHSEKNYIVCFAVFSVLMSCAFITATQFRFPFQPNGLERNLPQIVEAVKDKVKEKITGKKEVDREKLVEEDDDMDEYDVSEKNENIEKGQQDIPRPAGKNDTEKPLEGDRGLHISLESKNDMVSDVINSPGAVAAAAGETQEMGEEAFMGRWLAVIKIFATIKYVSVLFVSWFMGFGIGLIFTFLFWYLQDLGGSPTLFGVASVINHMSELLAYFLCSRIITSIGHINVLYAGLAGNVVRFMYISWLKNPWWVLPFECVQGLTHAAVWATTCSYVNQAVPIGLRSSAQGILQGLHHGLGRGCGAVFGGILVNSFGSEVTFRSYGIACIFVLVAFIGSNYFLKRQGIPVDNPIPHEMLEEDGYHLDPHGVPSGLVHNLSSGKLNKQGEAVTSYGSTLVTPKLNGQPEPTSEQKELTGNSDQYQGSTDSFRRRTEKLTGQYEQPTGHKERTNGQHDILNGQYEKSSGHSERTGDQFDRSGSQNERASGRTDQVGTHQHRGGSHRDKSSSHPDRTEDRHDRSSHRYSVQDERAGFRHREGARKHRRRSTDEKLKEAFGLDKRQSLDYGYESPDPVTFDQLPDLSQRTNRSSKHRQQEQIQKASSRHSQNQQEFDGEQLFKPY</sequence>
<dbReference type="AlphaFoldDB" id="A0AAE0S387"/>
<feature type="transmembrane region" description="Helical" evidence="7">
    <location>
        <begin position="390"/>
        <end position="412"/>
    </location>
</feature>
<comment type="subcellular location">
    <subcellularLocation>
        <location evidence="1">Membrane</location>
        <topology evidence="1">Multi-pass membrane protein</topology>
    </subcellularLocation>
</comment>
<feature type="region of interest" description="Disordered" evidence="6">
    <location>
        <begin position="617"/>
        <end position="842"/>
    </location>
</feature>
<dbReference type="InterPro" id="IPR051717">
    <property type="entry name" value="MFS_MFSD6"/>
</dbReference>
<feature type="compositionally biased region" description="Basic and acidic residues" evidence="6">
    <location>
        <begin position="302"/>
        <end position="313"/>
    </location>
</feature>
<dbReference type="PANTHER" id="PTHR16172:SF2">
    <property type="entry name" value="MAJOR FACILITATOR SUPERFAMILY DOMAIN-CONTAINING PROTEIN 6"/>
    <property type="match status" value="1"/>
</dbReference>
<feature type="region of interest" description="Disordered" evidence="6">
    <location>
        <begin position="285"/>
        <end position="329"/>
    </location>
</feature>
<reference evidence="9" key="2">
    <citation type="journal article" date="2021" name="Genome Biol. Evol.">
        <title>Developing a high-quality reference genome for a parasitic bivalve with doubly uniparental inheritance (Bivalvia: Unionida).</title>
        <authorList>
            <person name="Smith C.H."/>
        </authorList>
    </citation>
    <scope>NUCLEOTIDE SEQUENCE</scope>
    <source>
        <strain evidence="9">CHS0354</strain>
        <tissue evidence="9">Mantle</tissue>
    </source>
</reference>
<accession>A0AAE0S387</accession>